<dbReference type="Proteomes" id="UP000818029">
    <property type="component" value="Chromosome D08"/>
</dbReference>
<reference evidence="11" key="1">
    <citation type="journal article" date="2020" name="Nat. Genet.">
        <title>Genomic diversifications of five Gossypium allopolyploid species and their impact on cotton improvement.</title>
        <authorList>
            <person name="Chen Z.J."/>
            <person name="Sreedasyam A."/>
            <person name="Ando A."/>
            <person name="Song Q."/>
            <person name="De Santiago L.M."/>
            <person name="Hulse-Kemp A.M."/>
            <person name="Ding M."/>
            <person name="Ye W."/>
            <person name="Kirkbride R.C."/>
            <person name="Jenkins J."/>
            <person name="Plott C."/>
            <person name="Lovell J."/>
            <person name="Lin Y.M."/>
            <person name="Vaughn R."/>
            <person name="Liu B."/>
            <person name="Simpson S."/>
            <person name="Scheffler B.E."/>
            <person name="Wen L."/>
            <person name="Saski C.A."/>
            <person name="Grover C.E."/>
            <person name="Hu G."/>
            <person name="Conover J.L."/>
            <person name="Carlson J.W."/>
            <person name="Shu S."/>
            <person name="Boston L.B."/>
            <person name="Williams M."/>
            <person name="Peterson D.G."/>
            <person name="McGee K."/>
            <person name="Jones D.C."/>
            <person name="Wendel J.F."/>
            <person name="Stelly D.M."/>
            <person name="Grimwood J."/>
            <person name="Schmutz J."/>
        </authorList>
    </citation>
    <scope>NUCLEOTIDE SEQUENCE [LARGE SCALE GENOMIC DNA]</scope>
    <source>
        <strain evidence="11">cv. TM-1</strain>
    </source>
</reference>
<accession>A0ABM3AJJ9</accession>
<evidence type="ECO:0000256" key="6">
    <source>
        <dbReference type="ARBA" id="ARBA00023065"/>
    </source>
</evidence>
<gene>
    <name evidence="12" type="primary">LOC107955217</name>
</gene>
<evidence type="ECO:0000256" key="10">
    <source>
        <dbReference type="SAM" id="Phobius"/>
    </source>
</evidence>
<feature type="transmembrane region" description="Helical" evidence="10">
    <location>
        <begin position="192"/>
        <end position="214"/>
    </location>
</feature>
<organism evidence="11 12">
    <name type="scientific">Gossypium hirsutum</name>
    <name type="common">Upland cotton</name>
    <name type="synonym">Gossypium mexicanum</name>
    <dbReference type="NCBI Taxonomy" id="3635"/>
    <lineage>
        <taxon>Eukaryota</taxon>
        <taxon>Viridiplantae</taxon>
        <taxon>Streptophyta</taxon>
        <taxon>Embryophyta</taxon>
        <taxon>Tracheophyta</taxon>
        <taxon>Spermatophyta</taxon>
        <taxon>Magnoliopsida</taxon>
        <taxon>eudicotyledons</taxon>
        <taxon>Gunneridae</taxon>
        <taxon>Pentapetalae</taxon>
        <taxon>rosids</taxon>
        <taxon>malvids</taxon>
        <taxon>Malvales</taxon>
        <taxon>Malvaceae</taxon>
        <taxon>Malvoideae</taxon>
        <taxon>Gossypium</taxon>
    </lineage>
</organism>
<feature type="transmembrane region" description="Helical" evidence="10">
    <location>
        <begin position="78"/>
        <end position="98"/>
    </location>
</feature>
<keyword evidence="11" id="KW-1185">Reference proteome</keyword>
<keyword evidence="6" id="KW-0406">Ion transport</keyword>
<evidence type="ECO:0000256" key="8">
    <source>
        <dbReference type="ARBA" id="ARBA00023303"/>
    </source>
</evidence>
<proteinExistence type="inferred from homology"/>
<evidence type="ECO:0000313" key="12">
    <source>
        <dbReference type="RefSeq" id="XP_040955017.1"/>
    </source>
</evidence>
<protein>
    <submittedName>
        <fullName evidence="12">Aluminum-activated malate transporter 9 isoform X1</fullName>
    </submittedName>
</protein>
<feature type="region of interest" description="Disordered" evidence="9">
    <location>
        <begin position="1"/>
        <end position="26"/>
    </location>
</feature>
<feature type="transmembrane region" description="Helical" evidence="10">
    <location>
        <begin position="131"/>
        <end position="151"/>
    </location>
</feature>
<evidence type="ECO:0000256" key="1">
    <source>
        <dbReference type="ARBA" id="ARBA00004141"/>
    </source>
</evidence>
<comment type="subcellular location">
    <subcellularLocation>
        <location evidence="1">Membrane</location>
        <topology evidence="1">Multi-pass membrane protein</topology>
    </subcellularLocation>
</comment>
<feature type="transmembrane region" description="Helical" evidence="10">
    <location>
        <begin position="104"/>
        <end position="124"/>
    </location>
</feature>
<evidence type="ECO:0000256" key="5">
    <source>
        <dbReference type="ARBA" id="ARBA00022989"/>
    </source>
</evidence>
<sequence>MNGKKGSVEIDIPPPNKAKQPEDGNKSGFQGFPCKAWIWSAWEFCKDDVDRVIFSFKVGLAVLLVSLLILLRGAYEIFGTNIIWSIITVAIMFEYTVGETFNRGFNRALGSLLAAILAIAVGELAQLTGRIAEPIIIGLSIFLIGAITSFVKLWPPLAPYEHGFRIIIFTYCFIIVSGYRMGNPIRTSMDRLYSIAIGGFVAAFVNVLVFPMWAGEQLHEELVNSFNSLADSLEECVKKYLEDEELNQAEFSEKVMDEFPDEPAYRKCRTTLNSSAKLESLADASKWEPPHGRFRNFFYPWSEYVKVGAVLRYCAYEVMALHGVLHSEIQAPYNLRIAFQSEIQDAANQAAELVRSLGKDIWNMKRSLKTSLLNRVHSSTERLQRVIDMHSYLLTPHYDLPDNSSNPVPKLSHVLPTTPYDFLDQDDDVCSTNHEKSSNHLTQNLTESYYEMMRKQSRRLNSWPSSEVDPFEKGGGFRIGIFVKFSSHAKVAMHDMQRWSSFWNRSKQWSHGVQQLKFEAVNLFAVLVPFRLFL</sequence>
<evidence type="ECO:0000256" key="2">
    <source>
        <dbReference type="ARBA" id="ARBA00007079"/>
    </source>
</evidence>
<keyword evidence="4 10" id="KW-0812">Transmembrane</keyword>
<evidence type="ECO:0000256" key="9">
    <source>
        <dbReference type="SAM" id="MobiDB-lite"/>
    </source>
</evidence>
<evidence type="ECO:0000256" key="4">
    <source>
        <dbReference type="ARBA" id="ARBA00022692"/>
    </source>
</evidence>
<dbReference type="GeneID" id="107955217"/>
<evidence type="ECO:0000256" key="7">
    <source>
        <dbReference type="ARBA" id="ARBA00023136"/>
    </source>
</evidence>
<dbReference type="PANTHER" id="PTHR31086">
    <property type="entry name" value="ALUMINUM-ACTIVATED MALATE TRANSPORTER 10"/>
    <property type="match status" value="1"/>
</dbReference>
<keyword evidence="3" id="KW-0813">Transport</keyword>
<keyword evidence="5 10" id="KW-1133">Transmembrane helix</keyword>
<dbReference type="Pfam" id="PF11744">
    <property type="entry name" value="ALMT"/>
    <property type="match status" value="1"/>
</dbReference>
<keyword evidence="7 10" id="KW-0472">Membrane</keyword>
<evidence type="ECO:0000313" key="11">
    <source>
        <dbReference type="Proteomes" id="UP000818029"/>
    </source>
</evidence>
<evidence type="ECO:0000256" key="3">
    <source>
        <dbReference type="ARBA" id="ARBA00022448"/>
    </source>
</evidence>
<dbReference type="RefSeq" id="XP_040955017.1">
    <property type="nucleotide sequence ID" value="XM_041099083.1"/>
</dbReference>
<comment type="similarity">
    <text evidence="2">Belongs to the aromatic acid exporter (TC 2.A.85) family.</text>
</comment>
<dbReference type="InterPro" id="IPR020966">
    <property type="entry name" value="ALMT"/>
</dbReference>
<reference evidence="12" key="2">
    <citation type="submission" date="2025-08" db="UniProtKB">
        <authorList>
            <consortium name="RefSeq"/>
        </authorList>
    </citation>
    <scope>IDENTIFICATION</scope>
</reference>
<name>A0ABM3AJJ9_GOSHI</name>
<feature type="transmembrane region" description="Helical" evidence="10">
    <location>
        <begin position="52"/>
        <end position="71"/>
    </location>
</feature>
<keyword evidence="8" id="KW-0407">Ion channel</keyword>
<feature type="transmembrane region" description="Helical" evidence="10">
    <location>
        <begin position="163"/>
        <end position="180"/>
    </location>
</feature>